<dbReference type="InParanoid" id="T1F4X6"/>
<evidence type="ECO:0000256" key="2">
    <source>
        <dbReference type="ARBA" id="ARBA00033306"/>
    </source>
</evidence>
<feature type="region of interest" description="Disordered" evidence="3">
    <location>
        <begin position="114"/>
        <end position="153"/>
    </location>
</feature>
<dbReference type="Pfam" id="PF22611">
    <property type="entry name" value="CFAP126"/>
    <property type="match status" value="1"/>
</dbReference>
<dbReference type="PANTHER" id="PTHR34639:SF1">
    <property type="entry name" value="PROTEIN FLATTOP"/>
    <property type="match status" value="1"/>
</dbReference>
<dbReference type="HOGENOM" id="CLU_1379483_0_0_1"/>
<dbReference type="CTD" id="20203875"/>
<organism evidence="5 6">
    <name type="scientific">Helobdella robusta</name>
    <name type="common">Californian leech</name>
    <dbReference type="NCBI Taxonomy" id="6412"/>
    <lineage>
        <taxon>Eukaryota</taxon>
        <taxon>Metazoa</taxon>
        <taxon>Spiralia</taxon>
        <taxon>Lophotrochozoa</taxon>
        <taxon>Annelida</taxon>
        <taxon>Clitellata</taxon>
        <taxon>Hirudinea</taxon>
        <taxon>Rhynchobdellida</taxon>
        <taxon>Glossiphoniidae</taxon>
        <taxon>Helobdella</taxon>
    </lineage>
</organism>
<dbReference type="KEGG" id="hro:HELRODRAFT_172003"/>
<reference evidence="5" key="3">
    <citation type="submission" date="2015-06" db="UniProtKB">
        <authorList>
            <consortium name="EnsemblMetazoa"/>
        </authorList>
    </citation>
    <scope>IDENTIFICATION</scope>
</reference>
<dbReference type="AlphaFoldDB" id="T1F4X6"/>
<comment type="similarity">
    <text evidence="1">Belongs to the Flattop family.</text>
</comment>
<dbReference type="EnsemblMetazoa" id="HelroT172003">
    <property type="protein sequence ID" value="HelroP172003"/>
    <property type="gene ID" value="HelroG172003"/>
</dbReference>
<dbReference type="GeneID" id="20203875"/>
<gene>
    <name evidence="5" type="primary">20203875</name>
    <name evidence="4" type="ORF">HELRODRAFT_172003</name>
</gene>
<dbReference type="CDD" id="cd23705">
    <property type="entry name" value="Flattop"/>
    <property type="match status" value="1"/>
</dbReference>
<evidence type="ECO:0000256" key="3">
    <source>
        <dbReference type="SAM" id="MobiDB-lite"/>
    </source>
</evidence>
<keyword evidence="6" id="KW-1185">Reference proteome</keyword>
<feature type="compositionally biased region" description="Polar residues" evidence="3">
    <location>
        <begin position="142"/>
        <end position="153"/>
    </location>
</feature>
<proteinExistence type="inferred from homology"/>
<protein>
    <recommendedName>
        <fullName evidence="2">Cilia- and flagella-associated protein 126</fullName>
    </recommendedName>
</protein>
<reference evidence="4 6" key="2">
    <citation type="journal article" date="2013" name="Nature">
        <title>Insights into bilaterian evolution from three spiralian genomes.</title>
        <authorList>
            <person name="Simakov O."/>
            <person name="Marletaz F."/>
            <person name="Cho S.J."/>
            <person name="Edsinger-Gonzales E."/>
            <person name="Havlak P."/>
            <person name="Hellsten U."/>
            <person name="Kuo D.H."/>
            <person name="Larsson T."/>
            <person name="Lv J."/>
            <person name="Arendt D."/>
            <person name="Savage R."/>
            <person name="Osoegawa K."/>
            <person name="de Jong P."/>
            <person name="Grimwood J."/>
            <person name="Chapman J.A."/>
            <person name="Shapiro H."/>
            <person name="Aerts A."/>
            <person name="Otillar R.P."/>
            <person name="Terry A.Y."/>
            <person name="Boore J.L."/>
            <person name="Grigoriev I.V."/>
            <person name="Lindberg D.R."/>
            <person name="Seaver E.C."/>
            <person name="Weisblat D.A."/>
            <person name="Putnam N.H."/>
            <person name="Rokhsar D.S."/>
        </authorList>
    </citation>
    <scope>NUCLEOTIDE SEQUENCE</scope>
</reference>
<dbReference type="GO" id="GO:0044782">
    <property type="term" value="P:cilium organization"/>
    <property type="evidence" value="ECO:0000318"/>
    <property type="project" value="GO_Central"/>
</dbReference>
<dbReference type="EMBL" id="AMQM01004016">
    <property type="status" value="NOT_ANNOTATED_CDS"/>
    <property type="molecule type" value="Genomic_DNA"/>
</dbReference>
<sequence length="198" mass="22799">MSKSYSANQFENAFVSTKMRNWEVPKKCNESNIGVSRKATKKPLVPIIDDRYHLLPTYKQQSGQDSNIRKFSNFVSTWDMPKKLPSYKMDVKTGRDERAYEQLQEEYKVAREILNGTRPPDSMLPKKLNAGSSSSSSKYRNDNSCGNEKTVSNNSQYTSYFDSDIKDTSIPYHVDDSQLQDNAQLYHDTNDDCNDINY</sequence>
<reference evidence="6" key="1">
    <citation type="submission" date="2012-12" db="EMBL/GenBank/DDBJ databases">
        <authorList>
            <person name="Hellsten U."/>
            <person name="Grimwood J."/>
            <person name="Chapman J.A."/>
            <person name="Shapiro H."/>
            <person name="Aerts A."/>
            <person name="Otillar R.P."/>
            <person name="Terry A.Y."/>
            <person name="Boore J.L."/>
            <person name="Simakov O."/>
            <person name="Marletaz F."/>
            <person name="Cho S.-J."/>
            <person name="Edsinger-Gonzales E."/>
            <person name="Havlak P."/>
            <person name="Kuo D.-H."/>
            <person name="Larsson T."/>
            <person name="Lv J."/>
            <person name="Arendt D."/>
            <person name="Savage R."/>
            <person name="Osoegawa K."/>
            <person name="de Jong P."/>
            <person name="Lindberg D.R."/>
            <person name="Seaver E.C."/>
            <person name="Weisblat D.A."/>
            <person name="Putnam N.H."/>
            <person name="Grigoriev I.V."/>
            <person name="Rokhsar D.S."/>
        </authorList>
    </citation>
    <scope>NUCLEOTIDE SEQUENCE</scope>
</reference>
<name>T1F4X6_HELRO</name>
<evidence type="ECO:0000313" key="4">
    <source>
        <dbReference type="EMBL" id="ESO04994.1"/>
    </source>
</evidence>
<dbReference type="InterPro" id="IPR038797">
    <property type="entry name" value="Fltp"/>
</dbReference>
<dbReference type="PANTHER" id="PTHR34639">
    <property type="entry name" value="PROTEIN FLATTOP"/>
    <property type="match status" value="1"/>
</dbReference>
<dbReference type="EMBL" id="KB096411">
    <property type="protein sequence ID" value="ESO04994.1"/>
    <property type="molecule type" value="Genomic_DNA"/>
</dbReference>
<accession>T1F4X6</accession>
<evidence type="ECO:0000256" key="1">
    <source>
        <dbReference type="ARBA" id="ARBA00009887"/>
    </source>
</evidence>
<dbReference type="Proteomes" id="UP000015101">
    <property type="component" value="Unassembled WGS sequence"/>
</dbReference>
<evidence type="ECO:0000313" key="6">
    <source>
        <dbReference type="Proteomes" id="UP000015101"/>
    </source>
</evidence>
<evidence type="ECO:0000313" key="5">
    <source>
        <dbReference type="EnsemblMetazoa" id="HelroP172003"/>
    </source>
</evidence>
<dbReference type="RefSeq" id="XP_009016927.1">
    <property type="nucleotide sequence ID" value="XM_009018679.1"/>
</dbReference>
<dbReference type="GO" id="GO:0036064">
    <property type="term" value="C:ciliary basal body"/>
    <property type="evidence" value="ECO:0000318"/>
    <property type="project" value="GO_Central"/>
</dbReference>
<dbReference type="OrthoDB" id="521617at2759"/>
<dbReference type="STRING" id="6412.T1F4X6"/>